<dbReference type="Proteomes" id="UP000251993">
    <property type="component" value="Chromosome"/>
</dbReference>
<feature type="region of interest" description="Disordered" evidence="1">
    <location>
        <begin position="1"/>
        <end position="44"/>
    </location>
</feature>
<dbReference type="EMBL" id="CP030850">
    <property type="protein sequence ID" value="AXE18430.1"/>
    <property type="molecule type" value="Genomic_DNA"/>
</dbReference>
<evidence type="ECO:0000313" key="3">
    <source>
        <dbReference type="Proteomes" id="UP000251993"/>
    </source>
</evidence>
<name>A0A344TIF9_9BACT</name>
<reference evidence="2 3" key="1">
    <citation type="submission" date="2018-07" db="EMBL/GenBank/DDBJ databases">
        <title>Genome sequencing of Runella.</title>
        <authorList>
            <person name="Baek M.-G."/>
            <person name="Yi H."/>
        </authorList>
    </citation>
    <scope>NUCLEOTIDE SEQUENCE [LARGE SCALE GENOMIC DNA]</scope>
    <source>
        <strain evidence="2 3">HYN0085</strain>
    </source>
</reference>
<evidence type="ECO:0000313" key="2">
    <source>
        <dbReference type="EMBL" id="AXE18430.1"/>
    </source>
</evidence>
<sequence>MALPVGPAGPAGPSGPTGPTWPTAPVGPAGPAGPTAPAGPSQLVNNKLLNTTSTDKTTEIMDDLFIIKCVDLLEI</sequence>
<keyword evidence="3" id="KW-1185">Reference proteome</keyword>
<evidence type="ECO:0008006" key="4">
    <source>
        <dbReference type="Google" id="ProtNLM"/>
    </source>
</evidence>
<protein>
    <recommendedName>
        <fullName evidence="4">Collagen triple helix repeat-containing protein</fullName>
    </recommendedName>
</protein>
<dbReference type="AlphaFoldDB" id="A0A344TIF9"/>
<gene>
    <name evidence="2" type="ORF">DR864_12045</name>
</gene>
<organism evidence="2 3">
    <name type="scientific">Runella rosea</name>
    <dbReference type="NCBI Taxonomy" id="2259595"/>
    <lineage>
        <taxon>Bacteria</taxon>
        <taxon>Pseudomonadati</taxon>
        <taxon>Bacteroidota</taxon>
        <taxon>Cytophagia</taxon>
        <taxon>Cytophagales</taxon>
        <taxon>Spirosomataceae</taxon>
        <taxon>Runella</taxon>
    </lineage>
</organism>
<dbReference type="KEGG" id="run:DR864_12045"/>
<feature type="compositionally biased region" description="Low complexity" evidence="1">
    <location>
        <begin position="17"/>
        <end position="41"/>
    </location>
</feature>
<evidence type="ECO:0000256" key="1">
    <source>
        <dbReference type="SAM" id="MobiDB-lite"/>
    </source>
</evidence>
<accession>A0A344TIF9</accession>
<proteinExistence type="predicted"/>